<dbReference type="AlphaFoldDB" id="A0AA39XE46"/>
<feature type="transmembrane region" description="Helical" evidence="2">
    <location>
        <begin position="102"/>
        <end position="120"/>
    </location>
</feature>
<keyword evidence="4" id="KW-1185">Reference proteome</keyword>
<evidence type="ECO:0000313" key="3">
    <source>
        <dbReference type="EMBL" id="KAK0631976.1"/>
    </source>
</evidence>
<keyword evidence="2" id="KW-1133">Transmembrane helix</keyword>
<feature type="transmembrane region" description="Helical" evidence="2">
    <location>
        <begin position="48"/>
        <end position="69"/>
    </location>
</feature>
<evidence type="ECO:0000256" key="2">
    <source>
        <dbReference type="SAM" id="Phobius"/>
    </source>
</evidence>
<gene>
    <name evidence="3" type="ORF">B0T14DRAFT_17207</name>
</gene>
<evidence type="ECO:0000313" key="4">
    <source>
        <dbReference type="Proteomes" id="UP001175000"/>
    </source>
</evidence>
<feature type="compositionally biased region" description="Polar residues" evidence="1">
    <location>
        <begin position="213"/>
        <end position="223"/>
    </location>
</feature>
<accession>A0AA39XE46</accession>
<evidence type="ECO:0000256" key="1">
    <source>
        <dbReference type="SAM" id="MobiDB-lite"/>
    </source>
</evidence>
<reference evidence="3" key="1">
    <citation type="submission" date="2023-06" db="EMBL/GenBank/DDBJ databases">
        <title>Genome-scale phylogeny and comparative genomics of the fungal order Sordariales.</title>
        <authorList>
            <consortium name="Lawrence Berkeley National Laboratory"/>
            <person name="Hensen N."/>
            <person name="Bonometti L."/>
            <person name="Westerberg I."/>
            <person name="Brannstrom I.O."/>
            <person name="Guillou S."/>
            <person name="Cros-Aarteil S."/>
            <person name="Calhoun S."/>
            <person name="Haridas S."/>
            <person name="Kuo A."/>
            <person name="Mondo S."/>
            <person name="Pangilinan J."/>
            <person name="Riley R."/>
            <person name="Labutti K."/>
            <person name="Andreopoulos B."/>
            <person name="Lipzen A."/>
            <person name="Chen C."/>
            <person name="Yanf M."/>
            <person name="Daum C."/>
            <person name="Ng V."/>
            <person name="Clum A."/>
            <person name="Steindorff A."/>
            <person name="Ohm R."/>
            <person name="Martin F."/>
            <person name="Silar P."/>
            <person name="Natvig D."/>
            <person name="Lalanne C."/>
            <person name="Gautier V."/>
            <person name="Ament-Velasquez S.L."/>
            <person name="Kruys A."/>
            <person name="Hutchinson M.I."/>
            <person name="Powell A.J."/>
            <person name="Barry K."/>
            <person name="Miller A.N."/>
            <person name="Grigoriev I.V."/>
            <person name="Debuchy R."/>
            <person name="Gladieux P."/>
            <person name="Thoren M.H."/>
            <person name="Johannesson H."/>
        </authorList>
    </citation>
    <scope>NUCLEOTIDE SEQUENCE</scope>
    <source>
        <strain evidence="3">CBS 606.72</strain>
    </source>
</reference>
<keyword evidence="2" id="KW-0812">Transmembrane</keyword>
<keyword evidence="2" id="KW-0472">Membrane</keyword>
<proteinExistence type="predicted"/>
<dbReference type="EMBL" id="JAULSU010000001">
    <property type="protein sequence ID" value="KAK0631976.1"/>
    <property type="molecule type" value="Genomic_DNA"/>
</dbReference>
<organism evidence="3 4">
    <name type="scientific">Immersiella caudata</name>
    <dbReference type="NCBI Taxonomy" id="314043"/>
    <lineage>
        <taxon>Eukaryota</taxon>
        <taxon>Fungi</taxon>
        <taxon>Dikarya</taxon>
        <taxon>Ascomycota</taxon>
        <taxon>Pezizomycotina</taxon>
        <taxon>Sordariomycetes</taxon>
        <taxon>Sordariomycetidae</taxon>
        <taxon>Sordariales</taxon>
        <taxon>Lasiosphaeriaceae</taxon>
        <taxon>Immersiella</taxon>
    </lineage>
</organism>
<sequence length="236" mass="26078">MDHIQVILRTHRRLETRGGELCQITKVFSCGCMVGTAILFPLANVGDLWFRCATLSIFIITTLAFHALHIEPFVRFGPFTAPLALFILLLAVLPPGSPRTELIPWLPLFIASSSLSTVAIHKIHRRFVDPQPWISLEDGPSDISIGTWSCRAAQMEAASDQQSSHTLGELTIDALLLGLHDVPPLQYPERHDSDISLSDGPGRLPSDCDSETRSFFPQQNTKPSRSRSDDLLLGSQ</sequence>
<name>A0AA39XE46_9PEZI</name>
<feature type="region of interest" description="Disordered" evidence="1">
    <location>
        <begin position="188"/>
        <end position="236"/>
    </location>
</feature>
<feature type="transmembrane region" description="Helical" evidence="2">
    <location>
        <begin position="21"/>
        <end position="42"/>
    </location>
</feature>
<protein>
    <submittedName>
        <fullName evidence="3">Uncharacterized protein</fullName>
    </submittedName>
</protein>
<dbReference type="Proteomes" id="UP001175000">
    <property type="component" value="Unassembled WGS sequence"/>
</dbReference>
<comment type="caution">
    <text evidence="3">The sequence shown here is derived from an EMBL/GenBank/DDBJ whole genome shotgun (WGS) entry which is preliminary data.</text>
</comment>
<feature type="transmembrane region" description="Helical" evidence="2">
    <location>
        <begin position="76"/>
        <end position="96"/>
    </location>
</feature>